<evidence type="ECO:0000313" key="1">
    <source>
        <dbReference type="EMBL" id="SPS05752.1"/>
    </source>
</evidence>
<gene>
    <name evidence="1" type="ORF">NITFAB_1342</name>
</gene>
<dbReference type="AlphaFoldDB" id="A0A2X0R6Y6"/>
<name>A0A2X0R6Y6_9PROT</name>
<protein>
    <submittedName>
        <fullName evidence="1">Uncharacterized protein</fullName>
    </submittedName>
</protein>
<accession>A0A2X0R6Y6</accession>
<proteinExistence type="predicted"/>
<organism evidence="1">
    <name type="scientific">Candidatus Nitrotoga fabula</name>
    <dbReference type="NCBI Taxonomy" id="2182327"/>
    <lineage>
        <taxon>Bacteria</taxon>
        <taxon>Pseudomonadati</taxon>
        <taxon>Pseudomonadota</taxon>
        <taxon>Betaproteobacteria</taxon>
        <taxon>Nitrosomonadales</taxon>
        <taxon>Gallionellaceae</taxon>
        <taxon>Candidatus Nitrotoga</taxon>
    </lineage>
</organism>
<dbReference type="EMBL" id="LS423452">
    <property type="protein sequence ID" value="SPS05752.1"/>
    <property type="molecule type" value="Genomic_DNA"/>
</dbReference>
<reference evidence="1" key="1">
    <citation type="submission" date="2018-05" db="EMBL/GenBank/DDBJ databases">
        <authorList>
            <person name="Lanie J.A."/>
            <person name="Ng W.-L."/>
            <person name="Kazmierczak K.M."/>
            <person name="Andrzejewski T.M."/>
            <person name="Davidsen T.M."/>
            <person name="Wayne K.J."/>
            <person name="Tettelin H."/>
            <person name="Glass J.I."/>
            <person name="Rusch D."/>
            <person name="Podicherti R."/>
            <person name="Tsui H.-C.T."/>
            <person name="Winkler M.E."/>
        </authorList>
    </citation>
    <scope>NUCLEOTIDE SEQUENCE</scope>
    <source>
        <strain evidence="1">KNB</strain>
    </source>
</reference>
<sequence length="62" mass="7131">MLIYSVRSRRAGSLVKQEDVQLNIDLDNFIKNHLSHLTDKTGVTFATNLHHHKTQTASRFLI</sequence>